<gene>
    <name evidence="6" type="ORF">Esi_0301_0021</name>
</gene>
<evidence type="ECO:0000313" key="7">
    <source>
        <dbReference type="Proteomes" id="UP000002630"/>
    </source>
</evidence>
<keyword evidence="3" id="KW-0949">S-adenosyl-L-methionine</keyword>
<dbReference type="Pfam" id="PF10294">
    <property type="entry name" value="Methyltransf_16"/>
    <property type="match status" value="1"/>
</dbReference>
<evidence type="ECO:0000256" key="1">
    <source>
        <dbReference type="ARBA" id="ARBA00022603"/>
    </source>
</evidence>
<dbReference type="InParanoid" id="D8LKP4"/>
<dbReference type="Gene3D" id="3.40.50.150">
    <property type="entry name" value="Vaccinia Virus protein VP39"/>
    <property type="match status" value="1"/>
</dbReference>
<evidence type="ECO:0000256" key="4">
    <source>
        <dbReference type="ARBA" id="ARBA00043988"/>
    </source>
</evidence>
<keyword evidence="2" id="KW-0808">Transferase</keyword>
<dbReference type="InterPro" id="IPR019410">
    <property type="entry name" value="Methyltransf_16"/>
</dbReference>
<protein>
    <submittedName>
        <fullName evidence="6">Uncharacterized protein</fullName>
    </submittedName>
</protein>
<comment type="similarity">
    <text evidence="4">Belongs to the methyltransferase superfamily. METTL23 family.</text>
</comment>
<dbReference type="EMBL" id="FN649734">
    <property type="protein sequence ID" value="CBN79643.1"/>
    <property type="molecule type" value="Genomic_DNA"/>
</dbReference>
<evidence type="ECO:0000256" key="5">
    <source>
        <dbReference type="SAM" id="MobiDB-lite"/>
    </source>
</evidence>
<name>D8LKP4_ECTSI</name>
<evidence type="ECO:0000256" key="2">
    <source>
        <dbReference type="ARBA" id="ARBA00022679"/>
    </source>
</evidence>
<dbReference type="CDD" id="cd02440">
    <property type="entry name" value="AdoMet_MTases"/>
    <property type="match status" value="1"/>
</dbReference>
<keyword evidence="1" id="KW-0489">Methyltransferase</keyword>
<dbReference type="PANTHER" id="PTHR14614">
    <property type="entry name" value="HEPATOCELLULAR CARCINOMA-ASSOCIATED ANTIGEN"/>
    <property type="match status" value="1"/>
</dbReference>
<keyword evidence="7" id="KW-1185">Reference proteome</keyword>
<dbReference type="SUPFAM" id="SSF53335">
    <property type="entry name" value="S-adenosyl-L-methionine-dependent methyltransferases"/>
    <property type="match status" value="1"/>
</dbReference>
<sequence length="377" mass="40427">MVVDVASHHIVLAPPYAPQDTPRGSRESAGGPCATTTHEDSNFDGTGLHVWPGSRFLARFLTDPSGARRLFPQFVTDQPGCATPLHGAGSSCDGQTDDMRVTFSNRKMTPSAAAAAAGRRESSPRPRHRTAPHQDYRCVAVDQRSAPPTVLELGAGTGVCGMTASLSLGCSVVLTDRRSDILENLRININLNGLATRARVARLEWGRNSISCPAEIRELSPFKVILGSDTVYPGKPFSDAEAFFAMAAELLDPEVGILLLTYTPRQPSTCTENMLRCAYRAGLRGTALWNDHGDFWHKGNDPHSLPAPGGVGSHNHPLADPRHGSSAFKGVDSCPRKQAWSQDGVVALTKNGGRWDDASAEGDEVTAEYLWGSSMTV</sequence>
<dbReference type="GO" id="GO:0032259">
    <property type="term" value="P:methylation"/>
    <property type="evidence" value="ECO:0007669"/>
    <property type="project" value="UniProtKB-KW"/>
</dbReference>
<evidence type="ECO:0000256" key="3">
    <source>
        <dbReference type="ARBA" id="ARBA00022691"/>
    </source>
</evidence>
<dbReference type="InterPro" id="IPR029063">
    <property type="entry name" value="SAM-dependent_MTases_sf"/>
</dbReference>
<feature type="region of interest" description="Disordered" evidence="5">
    <location>
        <begin position="301"/>
        <end position="333"/>
    </location>
</feature>
<dbReference type="STRING" id="2880.D8LKP4"/>
<dbReference type="Proteomes" id="UP000002630">
    <property type="component" value="Linkage Group LG09"/>
</dbReference>
<accession>D8LKP4</accession>
<feature type="region of interest" description="Disordered" evidence="5">
    <location>
        <begin position="14"/>
        <end position="46"/>
    </location>
</feature>
<evidence type="ECO:0000313" key="6">
    <source>
        <dbReference type="EMBL" id="CBN79643.1"/>
    </source>
</evidence>
<reference evidence="6 7" key="1">
    <citation type="journal article" date="2010" name="Nature">
        <title>The Ectocarpus genome and the independent evolution of multicellularity in brown algae.</title>
        <authorList>
            <person name="Cock J.M."/>
            <person name="Sterck L."/>
            <person name="Rouze P."/>
            <person name="Scornet D."/>
            <person name="Allen A.E."/>
            <person name="Amoutzias G."/>
            <person name="Anthouard V."/>
            <person name="Artiguenave F."/>
            <person name="Aury J.M."/>
            <person name="Badger J.H."/>
            <person name="Beszteri B."/>
            <person name="Billiau K."/>
            <person name="Bonnet E."/>
            <person name="Bothwell J.H."/>
            <person name="Bowler C."/>
            <person name="Boyen C."/>
            <person name="Brownlee C."/>
            <person name="Carrano C.J."/>
            <person name="Charrier B."/>
            <person name="Cho G.Y."/>
            <person name="Coelho S.M."/>
            <person name="Collen J."/>
            <person name="Corre E."/>
            <person name="Da Silva C."/>
            <person name="Delage L."/>
            <person name="Delaroque N."/>
            <person name="Dittami S.M."/>
            <person name="Doulbeau S."/>
            <person name="Elias M."/>
            <person name="Farnham G."/>
            <person name="Gachon C.M."/>
            <person name="Gschloessl B."/>
            <person name="Heesch S."/>
            <person name="Jabbari K."/>
            <person name="Jubin C."/>
            <person name="Kawai H."/>
            <person name="Kimura K."/>
            <person name="Kloareg B."/>
            <person name="Kupper F.C."/>
            <person name="Lang D."/>
            <person name="Le Bail A."/>
            <person name="Leblanc C."/>
            <person name="Lerouge P."/>
            <person name="Lohr M."/>
            <person name="Lopez P.J."/>
            <person name="Martens C."/>
            <person name="Maumus F."/>
            <person name="Michel G."/>
            <person name="Miranda-Saavedra D."/>
            <person name="Morales J."/>
            <person name="Moreau H."/>
            <person name="Motomura T."/>
            <person name="Nagasato C."/>
            <person name="Napoli C.A."/>
            <person name="Nelson D.R."/>
            <person name="Nyvall-Collen P."/>
            <person name="Peters A.F."/>
            <person name="Pommier C."/>
            <person name="Potin P."/>
            <person name="Poulain J."/>
            <person name="Quesneville H."/>
            <person name="Read B."/>
            <person name="Rensing S.A."/>
            <person name="Ritter A."/>
            <person name="Rousvoal S."/>
            <person name="Samanta M."/>
            <person name="Samson G."/>
            <person name="Schroeder D.C."/>
            <person name="Segurens B."/>
            <person name="Strittmatter M."/>
            <person name="Tonon T."/>
            <person name="Tregear J.W."/>
            <person name="Valentin K."/>
            <person name="von Dassow P."/>
            <person name="Yamagishi T."/>
            <person name="Van de Peer Y."/>
            <person name="Wincker P."/>
        </authorList>
    </citation>
    <scope>NUCLEOTIDE SEQUENCE [LARGE SCALE GENOMIC DNA]</scope>
    <source>
        <strain evidence="7">Ec32 / CCAP1310/4</strain>
    </source>
</reference>
<dbReference type="EMBL" id="FN648489">
    <property type="protein sequence ID" value="CBN79643.1"/>
    <property type="molecule type" value="Genomic_DNA"/>
</dbReference>
<organism evidence="6 7">
    <name type="scientific">Ectocarpus siliculosus</name>
    <name type="common">Brown alga</name>
    <name type="synonym">Conferva siliculosa</name>
    <dbReference type="NCBI Taxonomy" id="2880"/>
    <lineage>
        <taxon>Eukaryota</taxon>
        <taxon>Sar</taxon>
        <taxon>Stramenopiles</taxon>
        <taxon>Ochrophyta</taxon>
        <taxon>PX clade</taxon>
        <taxon>Phaeophyceae</taxon>
        <taxon>Ectocarpales</taxon>
        <taxon>Ectocarpaceae</taxon>
        <taxon>Ectocarpus</taxon>
    </lineage>
</organism>
<dbReference type="GO" id="GO:0008168">
    <property type="term" value="F:methyltransferase activity"/>
    <property type="evidence" value="ECO:0007669"/>
    <property type="project" value="UniProtKB-KW"/>
</dbReference>
<dbReference type="PANTHER" id="PTHR14614:SF164">
    <property type="entry name" value="HISTONE-ARGININE METHYLTRANSFERASE METTL23"/>
    <property type="match status" value="1"/>
</dbReference>
<dbReference type="AlphaFoldDB" id="D8LKP4"/>
<proteinExistence type="inferred from homology"/>
<feature type="region of interest" description="Disordered" evidence="5">
    <location>
        <begin position="107"/>
        <end position="133"/>
    </location>
</feature>
<dbReference type="OrthoDB" id="407325at2759"/>